<keyword evidence="4" id="KW-1185">Reference proteome</keyword>
<evidence type="ECO:0000313" key="3">
    <source>
        <dbReference type="EMBL" id="GAA5170055.1"/>
    </source>
</evidence>
<feature type="domain" description="Solute-binding protein family 5" evidence="2">
    <location>
        <begin position="106"/>
        <end position="524"/>
    </location>
</feature>
<comment type="caution">
    <text evidence="3">The sequence shown here is derived from an EMBL/GenBank/DDBJ whole genome shotgun (WGS) entry which is preliminary data.</text>
</comment>
<proteinExistence type="predicted"/>
<sequence length="641" mass="72506">MKQKWSWTGGVRPLGRSIAIMAMLVTGAAQAYNEAPELAAAVKLGKLPPVAQRLPSKPEVIKPLNSVGSYGGSLRSALRGSGDGNAILRFVSPQGLVRWNKNFSGLEGNLAESWTVSPDASEFTFKLRAGIKWSDGKPFTTEDILFSMNDLVGNAQFFPSAPSRYMADGKFVKVDRLDDRTVRFKFARSFRTFTEELATPLGQHPVLYPKHYCQQFHPKYNPRVDEEVRATRVQDWVALMRLKCGDLEVVTRWGNPDKPTLDPWVIEQPYHGGATRVVMRRNPYFWQVDTAGNQLPYIDKLDFKVVSDVETIVLAAVSGQLDLQIRHIQNTQNLPLLSENEAKGRYKMLALPDINATAAGIFINQSTKNEKLRPLFRNKDFRVALSLGMYRQEINDLVFLGQGEPWQIGPARANKFYNERLAKQYTKYDLKAANALLDKLGLTRRDADGFRQYPAGGRISMGVIVSLGSQYQVDMLEVLRKQWAKLGLDLQINASERTLYYDRASANDYDMSVDQIAGGYDPTQDLRGVLAIHPRESRQSLLWVQWYESGGKRGEEPPPSMKRRLQLYDQWKDAKNDAEADPLFRQILDIAADELEVLGTVSPPKANGIRSVRLQNVYEKMPWGWTYPTPGPSLLQQYYFK</sequence>
<feature type="signal peptide" evidence="1">
    <location>
        <begin position="1"/>
        <end position="31"/>
    </location>
</feature>
<evidence type="ECO:0000313" key="4">
    <source>
        <dbReference type="Proteomes" id="UP001500547"/>
    </source>
</evidence>
<organism evidence="3 4">
    <name type="scientific">Viridibacterium curvum</name>
    <dbReference type="NCBI Taxonomy" id="1101404"/>
    <lineage>
        <taxon>Bacteria</taxon>
        <taxon>Pseudomonadati</taxon>
        <taxon>Pseudomonadota</taxon>
        <taxon>Betaproteobacteria</taxon>
        <taxon>Rhodocyclales</taxon>
        <taxon>Rhodocyclaceae</taxon>
        <taxon>Viridibacterium</taxon>
    </lineage>
</organism>
<dbReference type="Gene3D" id="3.40.190.10">
    <property type="entry name" value="Periplasmic binding protein-like II"/>
    <property type="match status" value="1"/>
</dbReference>
<dbReference type="InterPro" id="IPR039424">
    <property type="entry name" value="SBP_5"/>
</dbReference>
<dbReference type="RefSeq" id="WP_345534159.1">
    <property type="nucleotide sequence ID" value="NZ_BAABLD010000015.1"/>
</dbReference>
<dbReference type="CDD" id="cd08500">
    <property type="entry name" value="PBP2_NikA_DppA_OppA_like_4"/>
    <property type="match status" value="1"/>
</dbReference>
<keyword evidence="1" id="KW-0732">Signal</keyword>
<dbReference type="Proteomes" id="UP001500547">
    <property type="component" value="Unassembled WGS sequence"/>
</dbReference>
<dbReference type="SUPFAM" id="SSF53850">
    <property type="entry name" value="Periplasmic binding protein-like II"/>
    <property type="match status" value="1"/>
</dbReference>
<name>A0ABP9R016_9RHOO</name>
<evidence type="ECO:0000256" key="1">
    <source>
        <dbReference type="SAM" id="SignalP"/>
    </source>
</evidence>
<reference evidence="4" key="1">
    <citation type="journal article" date="2019" name="Int. J. Syst. Evol. Microbiol.">
        <title>The Global Catalogue of Microorganisms (GCM) 10K type strain sequencing project: providing services to taxonomists for standard genome sequencing and annotation.</title>
        <authorList>
            <consortium name="The Broad Institute Genomics Platform"/>
            <consortium name="The Broad Institute Genome Sequencing Center for Infectious Disease"/>
            <person name="Wu L."/>
            <person name="Ma J."/>
        </authorList>
    </citation>
    <scope>NUCLEOTIDE SEQUENCE [LARGE SCALE GENOMIC DNA]</scope>
    <source>
        <strain evidence="4">JCM 18715</strain>
    </source>
</reference>
<dbReference type="PANTHER" id="PTHR30290:SF62">
    <property type="entry name" value="OLIGOPEPTIDE ABC TRANSPORTER, PERIPLASMIC OLIGOPEPTIDE-BINDING PROTEIN"/>
    <property type="match status" value="1"/>
</dbReference>
<dbReference type="PANTHER" id="PTHR30290">
    <property type="entry name" value="PERIPLASMIC BINDING COMPONENT OF ABC TRANSPORTER"/>
    <property type="match status" value="1"/>
</dbReference>
<dbReference type="InterPro" id="IPR000914">
    <property type="entry name" value="SBP_5_dom"/>
</dbReference>
<protein>
    <submittedName>
        <fullName evidence="3">ABC transporter substrate-binding protein</fullName>
    </submittedName>
</protein>
<dbReference type="Pfam" id="PF00496">
    <property type="entry name" value="SBP_bac_5"/>
    <property type="match status" value="1"/>
</dbReference>
<accession>A0ABP9R016</accession>
<evidence type="ECO:0000259" key="2">
    <source>
        <dbReference type="Pfam" id="PF00496"/>
    </source>
</evidence>
<feature type="chain" id="PRO_5047044399" evidence="1">
    <location>
        <begin position="32"/>
        <end position="641"/>
    </location>
</feature>
<dbReference type="Gene3D" id="3.10.105.10">
    <property type="entry name" value="Dipeptide-binding Protein, Domain 3"/>
    <property type="match status" value="1"/>
</dbReference>
<dbReference type="EMBL" id="BAABLD010000015">
    <property type="protein sequence ID" value="GAA5170055.1"/>
    <property type="molecule type" value="Genomic_DNA"/>
</dbReference>
<gene>
    <name evidence="3" type="ORF">GCM10025770_32470</name>
</gene>